<dbReference type="Proteomes" id="UP000002572">
    <property type="component" value="Chromosome"/>
</dbReference>
<dbReference type="HOGENOM" id="CLU_098807_1_2_0"/>
<reference evidence="2 3" key="1">
    <citation type="submission" date="2010-12" db="EMBL/GenBank/DDBJ databases">
        <title>Complete sequence of Desulfurispirillum indicum S5.</title>
        <authorList>
            <consortium name="US DOE Joint Genome Institute"/>
            <person name="Lucas S."/>
            <person name="Copeland A."/>
            <person name="Lapidus A."/>
            <person name="Cheng J.-F."/>
            <person name="Goodwin L."/>
            <person name="Pitluck S."/>
            <person name="Chertkov O."/>
            <person name="Held B."/>
            <person name="Detter J.C."/>
            <person name="Han C."/>
            <person name="Tapia R."/>
            <person name="Land M."/>
            <person name="Hauser L."/>
            <person name="Kyrpides N."/>
            <person name="Ivanova N."/>
            <person name="Mikhailova N."/>
            <person name="Haggblom M."/>
            <person name="Rauschenbach I."/>
            <person name="Bini E."/>
            <person name="Woyke T."/>
        </authorList>
    </citation>
    <scope>NUCLEOTIDE SEQUENCE [LARGE SCALE GENOMIC DNA]</scope>
    <source>
        <strain evidence="3">ATCC BAA-1389 / DSM 22839 / S5</strain>
    </source>
</reference>
<name>E6W5T0_DESIS</name>
<dbReference type="InterPro" id="IPR004323">
    <property type="entry name" value="Ion_tolerance_CutA"/>
</dbReference>
<comment type="similarity">
    <text evidence="1">Belongs to the CutA family.</text>
</comment>
<keyword evidence="3" id="KW-1185">Reference proteome</keyword>
<dbReference type="eggNOG" id="COG1324">
    <property type="taxonomic scope" value="Bacteria"/>
</dbReference>
<gene>
    <name evidence="2" type="ordered locus">Selin_2502</name>
</gene>
<evidence type="ECO:0000313" key="3">
    <source>
        <dbReference type="Proteomes" id="UP000002572"/>
    </source>
</evidence>
<dbReference type="STRING" id="653733.Selin_2502"/>
<dbReference type="Pfam" id="PF03091">
    <property type="entry name" value="CutA1"/>
    <property type="match status" value="1"/>
</dbReference>
<dbReference type="RefSeq" id="WP_013507086.1">
    <property type="nucleotide sequence ID" value="NC_014836.1"/>
</dbReference>
<protein>
    <submittedName>
        <fullName evidence="2">CutA1 divalent ion tolerance protein</fullName>
    </submittedName>
</protein>
<dbReference type="GO" id="GO:0010038">
    <property type="term" value="P:response to metal ion"/>
    <property type="evidence" value="ECO:0007669"/>
    <property type="project" value="InterPro"/>
</dbReference>
<dbReference type="InterPro" id="IPR015867">
    <property type="entry name" value="N-reg_PII/ATP_PRibTrfase_C"/>
</dbReference>
<dbReference type="InterPro" id="IPR011322">
    <property type="entry name" value="N-reg_PII-like_a/b"/>
</dbReference>
<evidence type="ECO:0000313" key="2">
    <source>
        <dbReference type="EMBL" id="ADU67215.1"/>
    </source>
</evidence>
<proteinExistence type="inferred from homology"/>
<dbReference type="Gene3D" id="3.30.70.120">
    <property type="match status" value="1"/>
</dbReference>
<organism evidence="2 3">
    <name type="scientific">Desulfurispirillum indicum (strain ATCC BAA-1389 / DSM 22839 / S5)</name>
    <dbReference type="NCBI Taxonomy" id="653733"/>
    <lineage>
        <taxon>Bacteria</taxon>
        <taxon>Pseudomonadati</taxon>
        <taxon>Chrysiogenota</taxon>
        <taxon>Chrysiogenia</taxon>
        <taxon>Chrysiogenales</taxon>
        <taxon>Chrysiogenaceae</taxon>
        <taxon>Desulfurispirillum</taxon>
    </lineage>
</organism>
<dbReference type="PANTHER" id="PTHR23419">
    <property type="entry name" value="DIVALENT CATION TOLERANCE CUTA-RELATED"/>
    <property type="match status" value="1"/>
</dbReference>
<accession>E6W5T0</accession>
<dbReference type="AlphaFoldDB" id="E6W5T0"/>
<dbReference type="SUPFAM" id="SSF54913">
    <property type="entry name" value="GlnB-like"/>
    <property type="match status" value="1"/>
</dbReference>
<dbReference type="FunCoup" id="E6W5T0">
    <property type="interactions" value="146"/>
</dbReference>
<dbReference type="InParanoid" id="E6W5T0"/>
<dbReference type="EMBL" id="CP002432">
    <property type="protein sequence ID" value="ADU67215.1"/>
    <property type="molecule type" value="Genomic_DNA"/>
</dbReference>
<dbReference type="PANTHER" id="PTHR23419:SF8">
    <property type="entry name" value="FI09726P"/>
    <property type="match status" value="1"/>
</dbReference>
<dbReference type="GO" id="GO:0005507">
    <property type="term" value="F:copper ion binding"/>
    <property type="evidence" value="ECO:0007669"/>
    <property type="project" value="TreeGrafter"/>
</dbReference>
<evidence type="ECO:0000256" key="1">
    <source>
        <dbReference type="ARBA" id="ARBA00010169"/>
    </source>
</evidence>
<dbReference type="KEGG" id="din:Selin_2502"/>
<sequence length="104" mass="11342">MSATIVYMTAGSEEEARRIGHVLVEEKLAACVNILGGITSLYWWEGAVQEGGEVAFLAKTRPELVDELARRVVQLHSYDCPCVVSLPVAGGHPAFLQWIGESTR</sequence>